<sequence>MKISEPLDSQRLSFLLEKAASREAKMWKVYVPKRPSNQDTDISPAQRDEAVRWLTDLHSKLKLYPETLCLAISILDRFLASIKARPKYLRCIAIACFFLAAKTSEEDERIPSLRDLATSSSCGCSPSEILRMERIILDKLNWDLHTATPLDFIHIFHVMLLSCKSPFLVGLLGLSPSQHLALLTQQLLHCMADHSLLQTRGSLLALALLTLELERCCPDWLALSADLLRRAQIDSTQLIHCRELVARCLSTHQVSLPPNTVYIYQPLHQTVASCARGVLPSWHHSPVQEPSAQDSHAWESDPSPTYIPKPGLPQPPSQNPTVVLLSPPKPPPLPPVRLRCKPSAKRKVEDMEVDEFFDGIKRLYNEEAAQDAASVMEGPALGCSSLLSQQGGSHSPCPPLQPVRVP</sequence>
<dbReference type="SMART" id="SM00385">
    <property type="entry name" value="CYCLIN"/>
    <property type="match status" value="1"/>
</dbReference>
<dbReference type="PANTHER" id="PTHR10177">
    <property type="entry name" value="CYCLINS"/>
    <property type="match status" value="1"/>
</dbReference>
<evidence type="ECO:0000256" key="3">
    <source>
        <dbReference type="ARBA" id="ARBA00023127"/>
    </source>
</evidence>
<keyword evidence="4" id="KW-0131">Cell cycle</keyword>
<keyword evidence="3 6" id="KW-0195">Cyclin</keyword>
<reference evidence="9 10" key="1">
    <citation type="submission" date="2020-06" db="EMBL/GenBank/DDBJ databases">
        <authorList>
            <consortium name="Wellcome Sanger Institute Data Sharing"/>
        </authorList>
    </citation>
    <scope>NUCLEOTIDE SEQUENCE [LARGE SCALE GENOMIC DNA]</scope>
</reference>
<evidence type="ECO:0000256" key="1">
    <source>
        <dbReference type="ARBA" id="ARBA00008742"/>
    </source>
</evidence>
<feature type="compositionally biased region" description="Pro residues" evidence="7">
    <location>
        <begin position="305"/>
        <end position="318"/>
    </location>
</feature>
<feature type="domain" description="Cyclin-like" evidence="8">
    <location>
        <begin position="52"/>
        <end position="138"/>
    </location>
</feature>
<dbReference type="PROSITE" id="PS00292">
    <property type="entry name" value="CYCLINS"/>
    <property type="match status" value="1"/>
</dbReference>
<dbReference type="AlphaFoldDB" id="A0AAY4EQ22"/>
<accession>A0AAY4EQ22</accession>
<organism evidence="9 10">
    <name type="scientific">Denticeps clupeoides</name>
    <name type="common">denticle herring</name>
    <dbReference type="NCBI Taxonomy" id="299321"/>
    <lineage>
        <taxon>Eukaryota</taxon>
        <taxon>Metazoa</taxon>
        <taxon>Chordata</taxon>
        <taxon>Craniata</taxon>
        <taxon>Vertebrata</taxon>
        <taxon>Euteleostomi</taxon>
        <taxon>Actinopterygii</taxon>
        <taxon>Neopterygii</taxon>
        <taxon>Teleostei</taxon>
        <taxon>Clupei</taxon>
        <taxon>Clupeiformes</taxon>
        <taxon>Denticipitoidei</taxon>
        <taxon>Denticipitidae</taxon>
        <taxon>Denticeps</taxon>
    </lineage>
</organism>
<dbReference type="SUPFAM" id="SSF47954">
    <property type="entry name" value="Cyclin-like"/>
    <property type="match status" value="1"/>
</dbReference>
<dbReference type="Ensembl" id="ENSDCDT00010070493.1">
    <property type="protein sequence ID" value="ENSDCDP00010059765.1"/>
    <property type="gene ID" value="ENSDCDG00010033346.1"/>
</dbReference>
<feature type="region of interest" description="Disordered" evidence="7">
    <location>
        <begin position="285"/>
        <end position="335"/>
    </location>
</feature>
<keyword evidence="2" id="KW-0132">Cell division</keyword>
<dbReference type="Proteomes" id="UP000694580">
    <property type="component" value="Chromosome 3"/>
</dbReference>
<dbReference type="InterPro" id="IPR006671">
    <property type="entry name" value="Cyclin_N"/>
</dbReference>
<dbReference type="InterPro" id="IPR048258">
    <property type="entry name" value="Cyclins_cyclin-box"/>
</dbReference>
<dbReference type="GeneID" id="114787013"/>
<evidence type="ECO:0000259" key="8">
    <source>
        <dbReference type="SMART" id="SM00385"/>
    </source>
</evidence>
<dbReference type="GeneTree" id="ENSGT00940000154827"/>
<feature type="compositionally biased region" description="Low complexity" evidence="7">
    <location>
        <begin position="384"/>
        <end position="395"/>
    </location>
</feature>
<evidence type="ECO:0000256" key="6">
    <source>
        <dbReference type="RuleBase" id="RU000383"/>
    </source>
</evidence>
<dbReference type="RefSeq" id="XP_028830535.1">
    <property type="nucleotide sequence ID" value="XM_028974702.1"/>
</dbReference>
<dbReference type="CDD" id="cd20526">
    <property type="entry name" value="CYCLIN_CCNI-like"/>
    <property type="match status" value="1"/>
</dbReference>
<feature type="region of interest" description="Disordered" evidence="7">
    <location>
        <begin position="384"/>
        <end position="406"/>
    </location>
</feature>
<dbReference type="RefSeq" id="XP_028830534.1">
    <property type="nucleotide sequence ID" value="XM_028974701.1"/>
</dbReference>
<keyword evidence="10" id="KW-1185">Reference proteome</keyword>
<protein>
    <recommendedName>
        <fullName evidence="5">Cyclin-I</fullName>
    </recommendedName>
</protein>
<dbReference type="InterPro" id="IPR036915">
    <property type="entry name" value="Cyclin-like_sf"/>
</dbReference>
<dbReference type="FunFam" id="1.10.472.10:FF:000052">
    <property type="entry name" value="cyclin-I isoform X1"/>
    <property type="match status" value="1"/>
</dbReference>
<feature type="compositionally biased region" description="Pro residues" evidence="7">
    <location>
        <begin position="396"/>
        <end position="406"/>
    </location>
</feature>
<evidence type="ECO:0000313" key="9">
    <source>
        <dbReference type="Ensembl" id="ENSDCDP00010059765.1"/>
    </source>
</evidence>
<dbReference type="Gene3D" id="1.10.472.10">
    <property type="entry name" value="Cyclin-like"/>
    <property type="match status" value="2"/>
</dbReference>
<evidence type="ECO:0000256" key="2">
    <source>
        <dbReference type="ARBA" id="ARBA00022618"/>
    </source>
</evidence>
<dbReference type="FunFam" id="1.10.472.10:FF:000006">
    <property type="entry name" value="Cyclin I"/>
    <property type="match status" value="1"/>
</dbReference>
<reference evidence="9" key="2">
    <citation type="submission" date="2025-08" db="UniProtKB">
        <authorList>
            <consortium name="Ensembl"/>
        </authorList>
    </citation>
    <scope>IDENTIFICATION</scope>
</reference>
<dbReference type="Pfam" id="PF00134">
    <property type="entry name" value="Cyclin_N"/>
    <property type="match status" value="1"/>
</dbReference>
<dbReference type="InterPro" id="IPR039361">
    <property type="entry name" value="Cyclin"/>
</dbReference>
<comment type="similarity">
    <text evidence="1 6">Belongs to the cyclin family.</text>
</comment>
<evidence type="ECO:0000256" key="5">
    <source>
        <dbReference type="ARBA" id="ARBA00073755"/>
    </source>
</evidence>
<reference evidence="9" key="3">
    <citation type="submission" date="2025-09" db="UniProtKB">
        <authorList>
            <consortium name="Ensembl"/>
        </authorList>
    </citation>
    <scope>IDENTIFICATION</scope>
</reference>
<proteinExistence type="inferred from homology"/>
<evidence type="ECO:0000313" key="10">
    <source>
        <dbReference type="Proteomes" id="UP000694580"/>
    </source>
</evidence>
<name>A0AAY4EQ22_9TELE</name>
<evidence type="ECO:0000256" key="7">
    <source>
        <dbReference type="SAM" id="MobiDB-lite"/>
    </source>
</evidence>
<dbReference type="GO" id="GO:0051301">
    <property type="term" value="P:cell division"/>
    <property type="evidence" value="ECO:0007669"/>
    <property type="project" value="UniProtKB-KW"/>
</dbReference>
<evidence type="ECO:0000256" key="4">
    <source>
        <dbReference type="ARBA" id="ARBA00023306"/>
    </source>
</evidence>
<dbReference type="InterPro" id="IPR013763">
    <property type="entry name" value="Cyclin-like_dom"/>
</dbReference>
<gene>
    <name evidence="9" type="primary">CCNI</name>
</gene>